<keyword evidence="13" id="KW-1185">Reference proteome</keyword>
<feature type="region of interest" description="Disordered" evidence="9">
    <location>
        <begin position="475"/>
        <end position="548"/>
    </location>
</feature>
<feature type="region of interest" description="Disordered" evidence="9">
    <location>
        <begin position="215"/>
        <end position="291"/>
    </location>
</feature>
<evidence type="ECO:0000256" key="9">
    <source>
        <dbReference type="SAM" id="MobiDB-lite"/>
    </source>
</evidence>
<dbReference type="KEGG" id="kpin:30169219"/>
<gene>
    <name evidence="11" type="ORF">I206_00850</name>
    <name evidence="12" type="ORF">I206_100478</name>
</gene>
<proteinExistence type="predicted"/>
<dbReference type="STRING" id="1296096.A0A1B9ID57"/>
<dbReference type="SUPFAM" id="SSF56112">
    <property type="entry name" value="Protein kinase-like (PK-like)"/>
    <property type="match status" value="1"/>
</dbReference>
<reference evidence="12" key="2">
    <citation type="submission" date="2013-07" db="EMBL/GenBank/DDBJ databases">
        <authorList>
            <consortium name="The Broad Institute Genome Sequencing Platform"/>
            <person name="Cuomo C."/>
            <person name="Litvintseva A."/>
            <person name="Chen Y."/>
            <person name="Heitman J."/>
            <person name="Sun S."/>
            <person name="Springer D."/>
            <person name="Dromer F."/>
            <person name="Young S.K."/>
            <person name="Zeng Q."/>
            <person name="Gargeya S."/>
            <person name="Fitzgerald M."/>
            <person name="Abouelleil A."/>
            <person name="Alvarado L."/>
            <person name="Berlin A.M."/>
            <person name="Chapman S.B."/>
            <person name="Dewar J."/>
            <person name="Goldberg J."/>
            <person name="Griggs A."/>
            <person name="Gujja S."/>
            <person name="Hansen M."/>
            <person name="Howarth C."/>
            <person name="Imamovic A."/>
            <person name="Larimer J."/>
            <person name="McCowan C."/>
            <person name="Murphy C."/>
            <person name="Pearson M."/>
            <person name="Priest M."/>
            <person name="Roberts A."/>
            <person name="Saif S."/>
            <person name="Shea T."/>
            <person name="Sykes S."/>
            <person name="Wortman J."/>
            <person name="Nusbaum C."/>
            <person name="Birren B."/>
        </authorList>
    </citation>
    <scope>NUCLEOTIDE SEQUENCE</scope>
    <source>
        <strain evidence="12">CBS 10737</strain>
    </source>
</reference>
<dbReference type="AlphaFoldDB" id="A0A1B9ID57"/>
<evidence type="ECO:0000259" key="10">
    <source>
        <dbReference type="PROSITE" id="PS50011"/>
    </source>
</evidence>
<feature type="compositionally biased region" description="Polar residues" evidence="9">
    <location>
        <begin position="157"/>
        <end position="171"/>
    </location>
</feature>
<keyword evidence="4 11" id="KW-0418">Kinase</keyword>
<evidence type="ECO:0000313" key="13">
    <source>
        <dbReference type="Proteomes" id="UP000094020"/>
    </source>
</evidence>
<evidence type="ECO:0000256" key="5">
    <source>
        <dbReference type="ARBA" id="ARBA00022840"/>
    </source>
</evidence>
<keyword evidence="5 7" id="KW-0067">ATP-binding</keyword>
<feature type="compositionally biased region" description="Polar residues" evidence="9">
    <location>
        <begin position="39"/>
        <end position="53"/>
    </location>
</feature>
<feature type="compositionally biased region" description="Low complexity" evidence="9">
    <location>
        <begin position="872"/>
        <end position="893"/>
    </location>
</feature>
<evidence type="ECO:0000256" key="4">
    <source>
        <dbReference type="ARBA" id="ARBA00022777"/>
    </source>
</evidence>
<feature type="cross-link" description="Glycyl lysine isopeptide (Lys-Gly) (interchain with G-Cter in SUMO2)" evidence="8">
    <location>
        <position position="611"/>
    </location>
</feature>
<sequence length="1007" mass="109461">MSLLRDTHPHQHHSILHSPSLASTSSSSTPITPLDSCKPRSSSSRNDLFTASWQPELPPPKPLAGSSSTVTGSSSSHKRPSTSGSLNSIFDLAGNDYLTGIHANTLPSSPIRKRGELGLKMDLEGIDNNKFSSRRGSEIDEFGLTLNSKTSFPILNKNDISPSPRTSSFFDTPSEIITPPPAPRLINSINAQTSGISSFAPSPLNLSRSSSINVRKSTNQIPPPLPLQQQTEISPISATSSISVESSSRKRSTDSYADPLSPLHQSPQLPPSGSAGLEGWKPPLPPSSDDIELRLIPNSTYLLGEGRYARAYLASYKRKRRIGHGRYGNDLLSRSGSIRKQSQQQEMEMEVNEDGDGLIGGSWKLCAAKRLAPDRESQTMGLREAFFLHRLAKNSSKKPSPSTSTERYDNAKSRIRLRQRAVSPLRGNHETTLISGTSPDAQEEARSEKRRRPCGSVYVIKLIAVKEDIEGFPSLGNSNQAQTHARSSSDVLTGTESKSSTSMKVPGDLRRQRSSTIINAHATLPQSGDGGTLPSYPSLPSLAQSARHEQSQPSLSRLVLLLEHAPLGTLDRMLRTSPQLVGRGLWERWAREGAEALEWVHGKGVVHADVKPGNLLLTADLHIRLSDFGSSLLIHPDHPPTDGLGLGTLPFSPPELVDPNQSFSFPVDIFALGATLYQCLTGREPFRGIRTVEMMHHVRKGGLWAYEERERFQRVGNEDGVSTAGSPYPSAWRGYSSTSNNGAGYPSGSVGGNNGVKRTGSLRVPPSYSREHLVAVVDPSFPHGGHGHGVKPKLKRMTSAESIRASDEVSSSESPSGVKLYANWVKSGPIVTTPSGSSTTTNEGMNYDAITKLLSDEDDFGSDLISPTYGISRNNSLRKQQQQNQSNKTSPSPTTMSENSLNSGKSIPKAMIQLPTPTSPSSIILPENQNNDNIYYSNNKVLKESYNDGSPSMLFLDGAERVPEEIRNVIRKMLSPIAQDRLTAEQVRLIWDELDVGLNEDDEDNSV</sequence>
<evidence type="ECO:0000313" key="11">
    <source>
        <dbReference type="EMBL" id="OCF53545.1"/>
    </source>
</evidence>
<dbReference type="GO" id="GO:0004674">
    <property type="term" value="F:protein serine/threonine kinase activity"/>
    <property type="evidence" value="ECO:0007669"/>
    <property type="project" value="UniProtKB-KW"/>
</dbReference>
<evidence type="ECO:0000256" key="2">
    <source>
        <dbReference type="ARBA" id="ARBA00022679"/>
    </source>
</evidence>
<accession>A0A1B9ID57</accession>
<feature type="region of interest" description="Disordered" evidence="9">
    <location>
        <begin position="157"/>
        <end position="184"/>
    </location>
</feature>
<name>A0A1B9ID57_9TREE</name>
<feature type="binding site" evidence="7">
    <location>
        <begin position="563"/>
        <end position="565"/>
    </location>
    <ligand>
        <name>ATP</name>
        <dbReference type="ChEBI" id="CHEBI:30616"/>
    </ligand>
</feature>
<dbReference type="InterPro" id="IPR008271">
    <property type="entry name" value="Ser/Thr_kinase_AS"/>
</dbReference>
<dbReference type="EMBL" id="CP144519">
    <property type="protein sequence ID" value="WWC66575.1"/>
    <property type="molecule type" value="Genomic_DNA"/>
</dbReference>
<feature type="compositionally biased region" description="Polar residues" evidence="9">
    <location>
        <begin position="475"/>
        <end position="503"/>
    </location>
</feature>
<feature type="region of interest" description="Disordered" evidence="9">
    <location>
        <begin position="778"/>
        <end position="816"/>
    </location>
</feature>
<feature type="active site" description="Proton acceptor" evidence="6">
    <location>
        <position position="609"/>
    </location>
</feature>
<evidence type="ECO:0000313" key="12">
    <source>
        <dbReference type="EMBL" id="WWC66575.1"/>
    </source>
</evidence>
<dbReference type="GO" id="GO:0005524">
    <property type="term" value="F:ATP binding"/>
    <property type="evidence" value="ECO:0007669"/>
    <property type="project" value="UniProtKB-KW"/>
</dbReference>
<feature type="compositionally biased region" description="Polar residues" evidence="9">
    <location>
        <begin position="332"/>
        <end position="346"/>
    </location>
</feature>
<dbReference type="SMART" id="SM00220">
    <property type="entry name" value="S_TKc"/>
    <property type="match status" value="1"/>
</dbReference>
<keyword evidence="1 11" id="KW-0723">Serine/threonine-protein kinase</keyword>
<feature type="region of interest" description="Disordered" evidence="9">
    <location>
        <begin position="865"/>
        <end position="930"/>
    </location>
</feature>
<feature type="compositionally biased region" description="Low complexity" evidence="9">
    <location>
        <begin position="16"/>
        <end position="36"/>
    </location>
</feature>
<reference evidence="11" key="3">
    <citation type="submission" date="2016-07" db="EMBL/GenBank/DDBJ databases">
        <title>Evolution of pathogenesis and genome organization in the Tremellales.</title>
        <authorList>
            <person name="Cuomo C."/>
            <person name="Litvintseva A."/>
            <person name="Heitman J."/>
            <person name="Chen Y."/>
            <person name="Sun S."/>
            <person name="Springer D."/>
            <person name="Dromer F."/>
            <person name="Young S."/>
            <person name="Zeng Q."/>
            <person name="Chapman S."/>
            <person name="Gujja S."/>
            <person name="Saif S."/>
            <person name="Birren B."/>
        </authorList>
    </citation>
    <scope>NUCLEOTIDE SEQUENCE</scope>
    <source>
        <strain evidence="11">CBS 10737</strain>
    </source>
</reference>
<dbReference type="Pfam" id="PF00069">
    <property type="entry name" value="Pkinase"/>
    <property type="match status" value="1"/>
</dbReference>
<dbReference type="Proteomes" id="UP000094020">
    <property type="component" value="Chromosome 1"/>
</dbReference>
<dbReference type="InterPro" id="IPR011009">
    <property type="entry name" value="Kinase-like_dom_sf"/>
</dbReference>
<evidence type="ECO:0000256" key="8">
    <source>
        <dbReference type="PIRSR" id="PIRSR630616-3"/>
    </source>
</evidence>
<feature type="compositionally biased region" description="Low complexity" evidence="9">
    <location>
        <begin position="65"/>
        <end position="75"/>
    </location>
</feature>
<dbReference type="RefSeq" id="XP_019014764.1">
    <property type="nucleotide sequence ID" value="XM_019152626.1"/>
</dbReference>
<feature type="compositionally biased region" description="Basic residues" evidence="9">
    <location>
        <begin position="785"/>
        <end position="796"/>
    </location>
</feature>
<feature type="compositionally biased region" description="Low complexity" evidence="9">
    <location>
        <begin position="914"/>
        <end position="930"/>
    </location>
</feature>
<evidence type="ECO:0000256" key="7">
    <source>
        <dbReference type="PIRSR" id="PIRSR630616-2"/>
    </source>
</evidence>
<dbReference type="Gene3D" id="1.10.510.10">
    <property type="entry name" value="Transferase(Phosphotransferase) domain 1"/>
    <property type="match status" value="1"/>
</dbReference>
<dbReference type="InterPro" id="IPR000719">
    <property type="entry name" value="Prot_kinase_dom"/>
</dbReference>
<evidence type="ECO:0000256" key="6">
    <source>
        <dbReference type="PIRSR" id="PIRSR630616-1"/>
    </source>
</evidence>
<feature type="compositionally biased region" description="Polar residues" evidence="9">
    <location>
        <begin position="430"/>
        <end position="440"/>
    </location>
</feature>
<dbReference type="InterPro" id="IPR030616">
    <property type="entry name" value="Aur-like"/>
</dbReference>
<feature type="region of interest" description="Disordered" evidence="9">
    <location>
        <begin position="326"/>
        <end position="347"/>
    </location>
</feature>
<keyword evidence="3 7" id="KW-0547">Nucleotide-binding</keyword>
<dbReference type="PROSITE" id="PS50011">
    <property type="entry name" value="PROTEIN_KINASE_DOM"/>
    <property type="match status" value="1"/>
</dbReference>
<reference evidence="11" key="1">
    <citation type="submission" date="2013-07" db="EMBL/GenBank/DDBJ databases">
        <title>The Genome Sequence of Cryptococcus pinus CBS10737.</title>
        <authorList>
            <consortium name="The Broad Institute Genome Sequencing Platform"/>
            <person name="Cuomo C."/>
            <person name="Litvintseva A."/>
            <person name="Chen Y."/>
            <person name="Heitman J."/>
            <person name="Sun S."/>
            <person name="Springer D."/>
            <person name="Dromer F."/>
            <person name="Young S.K."/>
            <person name="Zeng Q."/>
            <person name="Gargeya S."/>
            <person name="Fitzgerald M."/>
            <person name="Abouelleil A."/>
            <person name="Alvarado L."/>
            <person name="Berlin A.M."/>
            <person name="Chapman S.B."/>
            <person name="Dewar J."/>
            <person name="Goldberg J."/>
            <person name="Griggs A."/>
            <person name="Gujja S."/>
            <person name="Hansen M."/>
            <person name="Howarth C."/>
            <person name="Imamovic A."/>
            <person name="Larimer J."/>
            <person name="McCowan C."/>
            <person name="Murphy C."/>
            <person name="Pearson M."/>
            <person name="Priest M."/>
            <person name="Roberts A."/>
            <person name="Saif S."/>
            <person name="Shea T."/>
            <person name="Sykes S."/>
            <person name="Wortman J."/>
            <person name="Nusbaum C."/>
            <person name="Birren B."/>
        </authorList>
    </citation>
    <scope>NUCLEOTIDE SEQUENCE [LARGE SCALE GENOMIC DNA]</scope>
    <source>
        <strain evidence="11">CBS 10737</strain>
    </source>
</reference>
<dbReference type="PANTHER" id="PTHR24350">
    <property type="entry name" value="SERINE/THREONINE-PROTEIN KINASE IAL-RELATED"/>
    <property type="match status" value="1"/>
</dbReference>
<reference evidence="12" key="4">
    <citation type="submission" date="2024-02" db="EMBL/GenBank/DDBJ databases">
        <title>Comparative genomics of Cryptococcus and Kwoniella reveals pathogenesis evolution and contrasting modes of karyotype evolution via chromosome fusion or intercentromeric recombination.</title>
        <authorList>
            <person name="Coelho M.A."/>
            <person name="David-Palma M."/>
            <person name="Shea T."/>
            <person name="Bowers K."/>
            <person name="McGinley-Smith S."/>
            <person name="Mohammad A.W."/>
            <person name="Gnirke A."/>
            <person name="Yurkov A.M."/>
            <person name="Nowrousian M."/>
            <person name="Sun S."/>
            <person name="Cuomo C.A."/>
            <person name="Heitman J."/>
        </authorList>
    </citation>
    <scope>NUCLEOTIDE SEQUENCE</scope>
    <source>
        <strain evidence="12">CBS 10737</strain>
    </source>
</reference>
<dbReference type="OrthoDB" id="4062651at2759"/>
<organism evidence="11">
    <name type="scientific">Kwoniella pini CBS 10737</name>
    <dbReference type="NCBI Taxonomy" id="1296096"/>
    <lineage>
        <taxon>Eukaryota</taxon>
        <taxon>Fungi</taxon>
        <taxon>Dikarya</taxon>
        <taxon>Basidiomycota</taxon>
        <taxon>Agaricomycotina</taxon>
        <taxon>Tremellomycetes</taxon>
        <taxon>Tremellales</taxon>
        <taxon>Cryptococcaceae</taxon>
        <taxon>Kwoniella</taxon>
    </lineage>
</organism>
<feature type="compositionally biased region" description="Low complexity" evidence="9">
    <location>
        <begin position="227"/>
        <end position="246"/>
    </location>
</feature>
<feature type="region of interest" description="Disordered" evidence="9">
    <location>
        <begin position="739"/>
        <end position="764"/>
    </location>
</feature>
<feature type="region of interest" description="Disordered" evidence="9">
    <location>
        <begin position="1"/>
        <end position="84"/>
    </location>
</feature>
<feature type="domain" description="Protein kinase" evidence="10">
    <location>
        <begin position="316"/>
        <end position="998"/>
    </location>
</feature>
<feature type="region of interest" description="Disordered" evidence="9">
    <location>
        <begin position="392"/>
        <end position="451"/>
    </location>
</feature>
<feature type="binding site" evidence="7">
    <location>
        <position position="627"/>
    </location>
    <ligand>
        <name>ATP</name>
        <dbReference type="ChEBI" id="CHEBI:30616"/>
    </ligand>
</feature>
<evidence type="ECO:0000256" key="3">
    <source>
        <dbReference type="ARBA" id="ARBA00022741"/>
    </source>
</evidence>
<feature type="compositionally biased region" description="Polar residues" evidence="9">
    <location>
        <begin position="894"/>
        <end position="905"/>
    </location>
</feature>
<dbReference type="GeneID" id="30169219"/>
<dbReference type="PROSITE" id="PS00108">
    <property type="entry name" value="PROTEIN_KINASE_ST"/>
    <property type="match status" value="1"/>
</dbReference>
<evidence type="ECO:0000256" key="1">
    <source>
        <dbReference type="ARBA" id="ARBA00022527"/>
    </source>
</evidence>
<keyword evidence="2" id="KW-0808">Transferase</keyword>
<dbReference type="EMBL" id="KI894007">
    <property type="protein sequence ID" value="OCF53545.1"/>
    <property type="molecule type" value="Genomic_DNA"/>
</dbReference>
<protein>
    <submittedName>
        <fullName evidence="11">Serine/threonine protein kinase</fullName>
    </submittedName>
</protein>